<feature type="transmembrane region" description="Helical" evidence="6">
    <location>
        <begin position="209"/>
        <end position="227"/>
    </location>
</feature>
<keyword evidence="5 6" id="KW-0472">Membrane</keyword>
<feature type="transmembrane region" description="Helical" evidence="6">
    <location>
        <begin position="297"/>
        <end position="317"/>
    </location>
</feature>
<dbReference type="InterPro" id="IPR001851">
    <property type="entry name" value="ABC_transp_permease"/>
</dbReference>
<feature type="transmembrane region" description="Helical" evidence="6">
    <location>
        <begin position="82"/>
        <end position="102"/>
    </location>
</feature>
<feature type="transmembrane region" description="Helical" evidence="6">
    <location>
        <begin position="12"/>
        <end position="33"/>
    </location>
</feature>
<feature type="transmembrane region" description="Helical" evidence="6">
    <location>
        <begin position="108"/>
        <end position="131"/>
    </location>
</feature>
<evidence type="ECO:0000256" key="3">
    <source>
        <dbReference type="ARBA" id="ARBA00022692"/>
    </source>
</evidence>
<dbReference type="Pfam" id="PF02653">
    <property type="entry name" value="BPD_transp_2"/>
    <property type="match status" value="1"/>
</dbReference>
<accession>A0A8J8MAP3</accession>
<evidence type="ECO:0000256" key="5">
    <source>
        <dbReference type="ARBA" id="ARBA00023136"/>
    </source>
</evidence>
<reference evidence="7 8" key="1">
    <citation type="submission" date="2020-07" db="EMBL/GenBank/DDBJ databases">
        <title>Vallitalea guaymasensis genome.</title>
        <authorList>
            <person name="Postec A."/>
        </authorList>
    </citation>
    <scope>NUCLEOTIDE SEQUENCE [LARGE SCALE GENOMIC DNA]</scope>
    <source>
        <strain evidence="7 8">Ra1766G1</strain>
    </source>
</reference>
<keyword evidence="4 6" id="KW-1133">Transmembrane helix</keyword>
<feature type="transmembrane region" description="Helical" evidence="6">
    <location>
        <begin position="257"/>
        <end position="277"/>
    </location>
</feature>
<keyword evidence="3 6" id="KW-0812">Transmembrane</keyword>
<dbReference type="AlphaFoldDB" id="A0A8J8MAP3"/>
<dbReference type="CDD" id="cd06580">
    <property type="entry name" value="TM_PBP1_transp_TpRbsC_like"/>
    <property type="match status" value="1"/>
</dbReference>
<evidence type="ECO:0000313" key="8">
    <source>
        <dbReference type="Proteomes" id="UP000677305"/>
    </source>
</evidence>
<dbReference type="RefSeq" id="WP_212693465.1">
    <property type="nucleotide sequence ID" value="NZ_CP058561.1"/>
</dbReference>
<evidence type="ECO:0000256" key="4">
    <source>
        <dbReference type="ARBA" id="ARBA00022989"/>
    </source>
</evidence>
<evidence type="ECO:0000256" key="2">
    <source>
        <dbReference type="ARBA" id="ARBA00022475"/>
    </source>
</evidence>
<feature type="transmembrane region" description="Helical" evidence="6">
    <location>
        <begin position="338"/>
        <end position="356"/>
    </location>
</feature>
<keyword evidence="2" id="KW-1003">Cell membrane</keyword>
<dbReference type="PANTHER" id="PTHR47089:SF1">
    <property type="entry name" value="GUANOSINE ABC TRANSPORTER PERMEASE PROTEIN NUPP"/>
    <property type="match status" value="1"/>
</dbReference>
<dbReference type="GO" id="GO:0005886">
    <property type="term" value="C:plasma membrane"/>
    <property type="evidence" value="ECO:0007669"/>
    <property type="project" value="UniProtKB-SubCell"/>
</dbReference>
<evidence type="ECO:0000313" key="7">
    <source>
        <dbReference type="EMBL" id="QUH29374.1"/>
    </source>
</evidence>
<organism evidence="7 8">
    <name type="scientific">Vallitalea guaymasensis</name>
    <dbReference type="NCBI Taxonomy" id="1185412"/>
    <lineage>
        <taxon>Bacteria</taxon>
        <taxon>Bacillati</taxon>
        <taxon>Bacillota</taxon>
        <taxon>Clostridia</taxon>
        <taxon>Lachnospirales</taxon>
        <taxon>Vallitaleaceae</taxon>
        <taxon>Vallitalea</taxon>
    </lineage>
</organism>
<dbReference type="EMBL" id="CP058561">
    <property type="protein sequence ID" value="QUH29374.1"/>
    <property type="molecule type" value="Genomic_DNA"/>
</dbReference>
<dbReference type="GO" id="GO:0022857">
    <property type="term" value="F:transmembrane transporter activity"/>
    <property type="evidence" value="ECO:0007669"/>
    <property type="project" value="InterPro"/>
</dbReference>
<protein>
    <submittedName>
        <fullName evidence="7">ABC transporter permease</fullName>
    </submittedName>
</protein>
<proteinExistence type="predicted"/>
<comment type="subcellular location">
    <subcellularLocation>
        <location evidence="1">Cell membrane</location>
        <topology evidence="1">Multi-pass membrane protein</topology>
    </subcellularLocation>
</comment>
<name>A0A8J8MAP3_9FIRM</name>
<sequence length="370" mass="39903">MEKKKLLKSTTKMTLLSILFGFIITAIILLIARYNPLQIYGVIVKGVFSKPKYIAYTIIKSTPLILTGVSIAFALKTGLLNIGAEGQFIVGTIVASMAGYFFNLPPVIHPIVVMIVAIIFGGLWGALIGALKAKFGIHEVISSIMLNWIALYAHNAVINIPAFFERTNKAHTIKDSASIVFLEGFKNSESGKEWLLDHPGIRDILKAPVNYGIIIAILVAILIWFILNKTTLGFRLRAVGYNKFAAEYGGINVKRNIVTSMFISGSVSGLAGALMILGVSKGITTLSAMEGYGLDGIGVALIAGNSPIACIFSGLFFGALKYGGSKIQARPIEAPKEIISIMIGTIIFFIAIPRIVKVLKRLTGRKGVTR</sequence>
<keyword evidence="8" id="KW-1185">Reference proteome</keyword>
<feature type="transmembrane region" description="Helical" evidence="6">
    <location>
        <begin position="53"/>
        <end position="75"/>
    </location>
</feature>
<dbReference type="PANTHER" id="PTHR47089">
    <property type="entry name" value="ABC TRANSPORTER, PERMEASE PROTEIN"/>
    <property type="match status" value="1"/>
</dbReference>
<dbReference type="KEGG" id="vgu:HYG85_10720"/>
<evidence type="ECO:0000256" key="6">
    <source>
        <dbReference type="SAM" id="Phobius"/>
    </source>
</evidence>
<evidence type="ECO:0000256" key="1">
    <source>
        <dbReference type="ARBA" id="ARBA00004651"/>
    </source>
</evidence>
<feature type="transmembrane region" description="Helical" evidence="6">
    <location>
        <begin position="143"/>
        <end position="164"/>
    </location>
</feature>
<dbReference type="Proteomes" id="UP000677305">
    <property type="component" value="Chromosome"/>
</dbReference>
<gene>
    <name evidence="7" type="ORF">HYG85_10720</name>
</gene>